<dbReference type="AlphaFoldDB" id="A0AAD7S1S2"/>
<evidence type="ECO:0000313" key="1">
    <source>
        <dbReference type="EMBL" id="KAJ8393111.1"/>
    </source>
</evidence>
<proteinExistence type="predicted"/>
<sequence>MHDLSNRITFDLSRNRKGLVVADFCCSFEFAGLARVQATLRSLKTITLRSRSKVQGAERADEQRHEISCENLHSDPTDLCRGARRFCGDVSVKNTHTAIHTTEV</sequence>
<organism evidence="1 2">
    <name type="scientific">Aldrovandia affinis</name>
    <dbReference type="NCBI Taxonomy" id="143900"/>
    <lineage>
        <taxon>Eukaryota</taxon>
        <taxon>Metazoa</taxon>
        <taxon>Chordata</taxon>
        <taxon>Craniata</taxon>
        <taxon>Vertebrata</taxon>
        <taxon>Euteleostomi</taxon>
        <taxon>Actinopterygii</taxon>
        <taxon>Neopterygii</taxon>
        <taxon>Teleostei</taxon>
        <taxon>Notacanthiformes</taxon>
        <taxon>Halosauridae</taxon>
        <taxon>Aldrovandia</taxon>
    </lineage>
</organism>
<dbReference type="EMBL" id="JAINUG010000140">
    <property type="protein sequence ID" value="KAJ8393111.1"/>
    <property type="molecule type" value="Genomic_DNA"/>
</dbReference>
<keyword evidence="2" id="KW-1185">Reference proteome</keyword>
<dbReference type="Proteomes" id="UP001221898">
    <property type="component" value="Unassembled WGS sequence"/>
</dbReference>
<evidence type="ECO:0000313" key="2">
    <source>
        <dbReference type="Proteomes" id="UP001221898"/>
    </source>
</evidence>
<protein>
    <submittedName>
        <fullName evidence="1">Uncharacterized protein</fullName>
    </submittedName>
</protein>
<name>A0AAD7S1S2_9TELE</name>
<comment type="caution">
    <text evidence="1">The sequence shown here is derived from an EMBL/GenBank/DDBJ whole genome shotgun (WGS) entry which is preliminary data.</text>
</comment>
<accession>A0AAD7S1S2</accession>
<reference evidence="1" key="1">
    <citation type="journal article" date="2023" name="Science">
        <title>Genome structures resolve the early diversification of teleost fishes.</title>
        <authorList>
            <person name="Parey E."/>
            <person name="Louis A."/>
            <person name="Montfort J."/>
            <person name="Bouchez O."/>
            <person name="Roques C."/>
            <person name="Iampietro C."/>
            <person name="Lluch J."/>
            <person name="Castinel A."/>
            <person name="Donnadieu C."/>
            <person name="Desvignes T."/>
            <person name="Floi Bucao C."/>
            <person name="Jouanno E."/>
            <person name="Wen M."/>
            <person name="Mejri S."/>
            <person name="Dirks R."/>
            <person name="Jansen H."/>
            <person name="Henkel C."/>
            <person name="Chen W.J."/>
            <person name="Zahm M."/>
            <person name="Cabau C."/>
            <person name="Klopp C."/>
            <person name="Thompson A.W."/>
            <person name="Robinson-Rechavi M."/>
            <person name="Braasch I."/>
            <person name="Lecointre G."/>
            <person name="Bobe J."/>
            <person name="Postlethwait J.H."/>
            <person name="Berthelot C."/>
            <person name="Roest Crollius H."/>
            <person name="Guiguen Y."/>
        </authorList>
    </citation>
    <scope>NUCLEOTIDE SEQUENCE</scope>
    <source>
        <strain evidence="1">NC1722</strain>
    </source>
</reference>
<gene>
    <name evidence="1" type="ORF">AAFF_G00067940</name>
</gene>